<protein>
    <submittedName>
        <fullName evidence="1">Uncharacterized protein</fullName>
    </submittedName>
</protein>
<proteinExistence type="predicted"/>
<reference evidence="1" key="2">
    <citation type="journal article" date="2022" name="New Phytol.">
        <title>Evolutionary transition to the ectomycorrhizal habit in the genomes of a hyperdiverse lineage of mushroom-forming fungi.</title>
        <authorList>
            <person name="Looney B."/>
            <person name="Miyauchi S."/>
            <person name="Morin E."/>
            <person name="Drula E."/>
            <person name="Courty P.E."/>
            <person name="Kohler A."/>
            <person name="Kuo A."/>
            <person name="LaButti K."/>
            <person name="Pangilinan J."/>
            <person name="Lipzen A."/>
            <person name="Riley R."/>
            <person name="Andreopoulos W."/>
            <person name="He G."/>
            <person name="Johnson J."/>
            <person name="Nolan M."/>
            <person name="Tritt A."/>
            <person name="Barry K.W."/>
            <person name="Grigoriev I.V."/>
            <person name="Nagy L.G."/>
            <person name="Hibbett D."/>
            <person name="Henrissat B."/>
            <person name="Matheny P.B."/>
            <person name="Labbe J."/>
            <person name="Martin F.M."/>
        </authorList>
    </citation>
    <scope>NUCLEOTIDE SEQUENCE</scope>
    <source>
        <strain evidence="1">HHB10654</strain>
    </source>
</reference>
<keyword evidence="2" id="KW-1185">Reference proteome</keyword>
<reference evidence="1" key="1">
    <citation type="submission" date="2021-03" db="EMBL/GenBank/DDBJ databases">
        <authorList>
            <consortium name="DOE Joint Genome Institute"/>
            <person name="Ahrendt S."/>
            <person name="Looney B.P."/>
            <person name="Miyauchi S."/>
            <person name="Morin E."/>
            <person name="Drula E."/>
            <person name="Courty P.E."/>
            <person name="Chicoki N."/>
            <person name="Fauchery L."/>
            <person name="Kohler A."/>
            <person name="Kuo A."/>
            <person name="Labutti K."/>
            <person name="Pangilinan J."/>
            <person name="Lipzen A."/>
            <person name="Riley R."/>
            <person name="Andreopoulos W."/>
            <person name="He G."/>
            <person name="Johnson J."/>
            <person name="Barry K.W."/>
            <person name="Grigoriev I.V."/>
            <person name="Nagy L."/>
            <person name="Hibbett D."/>
            <person name="Henrissat B."/>
            <person name="Matheny P.B."/>
            <person name="Labbe J."/>
            <person name="Martin F."/>
        </authorList>
    </citation>
    <scope>NUCLEOTIDE SEQUENCE</scope>
    <source>
        <strain evidence="1">HHB10654</strain>
    </source>
</reference>
<name>A0ACB8SY58_9AGAM</name>
<comment type="caution">
    <text evidence="1">The sequence shown here is derived from an EMBL/GenBank/DDBJ whole genome shotgun (WGS) entry which is preliminary data.</text>
</comment>
<evidence type="ECO:0000313" key="1">
    <source>
        <dbReference type="EMBL" id="KAI0060781.1"/>
    </source>
</evidence>
<dbReference type="Proteomes" id="UP000814140">
    <property type="component" value="Unassembled WGS sequence"/>
</dbReference>
<accession>A0ACB8SY58</accession>
<evidence type="ECO:0000313" key="2">
    <source>
        <dbReference type="Proteomes" id="UP000814140"/>
    </source>
</evidence>
<organism evidence="1 2">
    <name type="scientific">Artomyces pyxidatus</name>
    <dbReference type="NCBI Taxonomy" id="48021"/>
    <lineage>
        <taxon>Eukaryota</taxon>
        <taxon>Fungi</taxon>
        <taxon>Dikarya</taxon>
        <taxon>Basidiomycota</taxon>
        <taxon>Agaricomycotina</taxon>
        <taxon>Agaricomycetes</taxon>
        <taxon>Russulales</taxon>
        <taxon>Auriscalpiaceae</taxon>
        <taxon>Artomyces</taxon>
    </lineage>
</organism>
<sequence length="518" mass="57049">MPATRNTRSPRSGLILRGRARFTASDTLKGECNDGAEARRPLDPRCPNKPRHRAPQVITRMTYTTSMAGYHYSYCLPCKQVFYAPQKGPSPEHKARIDALRAAEQAKADERREANAARAAERAEMRRLQASHRAHGMQERHFKRLRTQNTASAANVSNVTTPASTQTSPAVAVASPFGASSTGNREPLRSCAFQAMDTQNRRASGTQVQTETLPPSSPPMPDPDDSDDGGRGPLIDRCGPTILRVVFFTIPGLRPNPARIETRTLLVALSSLGRFMQDHRLHMGQQWERWSFERCSWEGPLEMDAVIRAIPGQTIMGRLIGVHWDDSGVVGREGCRGFAAELMHAKMSILGMAADRGDDAGDDAGDDDDDDDDRGEPPPRPGVRARKQGKENQPPSPPPYSVLDPTQSSASTAVIIPRPGARGPALPERRKKRKLAQSSHPVAGPSKLRSPPHTAGPSTTTFTPTINGFWDGRIQNWVIDVDAQRDDDDDDETERSRGKKRRIEPADFVDLTEKEEED</sequence>
<gene>
    <name evidence="1" type="ORF">BV25DRAFT_1917341</name>
</gene>
<dbReference type="EMBL" id="MU277216">
    <property type="protein sequence ID" value="KAI0060781.1"/>
    <property type="molecule type" value="Genomic_DNA"/>
</dbReference>